<dbReference type="PROSITE" id="PS51257">
    <property type="entry name" value="PROKAR_LIPOPROTEIN"/>
    <property type="match status" value="1"/>
</dbReference>
<gene>
    <name evidence="2" type="ORF">C8N29_109104</name>
</gene>
<dbReference type="Gene3D" id="1.25.40.920">
    <property type="entry name" value="TRAP transporter T-component"/>
    <property type="match status" value="1"/>
</dbReference>
<name>A0A2T5IYL2_9GAMM</name>
<dbReference type="AlphaFoldDB" id="A0A2T5IYL2"/>
<dbReference type="Pfam" id="PF16811">
    <property type="entry name" value="TAtT"/>
    <property type="match status" value="1"/>
</dbReference>
<feature type="signal peptide" evidence="1">
    <location>
        <begin position="1"/>
        <end position="26"/>
    </location>
</feature>
<evidence type="ECO:0000313" key="3">
    <source>
        <dbReference type="Proteomes" id="UP000244223"/>
    </source>
</evidence>
<dbReference type="OrthoDB" id="5290315at2"/>
<organism evidence="2 3">
    <name type="scientific">Agitococcus lubricus</name>
    <dbReference type="NCBI Taxonomy" id="1077255"/>
    <lineage>
        <taxon>Bacteria</taxon>
        <taxon>Pseudomonadati</taxon>
        <taxon>Pseudomonadota</taxon>
        <taxon>Gammaproteobacteria</taxon>
        <taxon>Moraxellales</taxon>
        <taxon>Moraxellaceae</taxon>
        <taxon>Agitococcus</taxon>
    </lineage>
</organism>
<dbReference type="EMBL" id="QAON01000009">
    <property type="protein sequence ID" value="PTQ89081.1"/>
    <property type="molecule type" value="Genomic_DNA"/>
</dbReference>
<proteinExistence type="predicted"/>
<dbReference type="InterPro" id="IPR038537">
    <property type="entry name" value="TatT_sf"/>
</dbReference>
<comment type="caution">
    <text evidence="2">The sequence shown here is derived from an EMBL/GenBank/DDBJ whole genome shotgun (WGS) entry which is preliminary data.</text>
</comment>
<reference evidence="2 3" key="1">
    <citation type="submission" date="2018-04" db="EMBL/GenBank/DDBJ databases">
        <title>Genomic Encyclopedia of Archaeal and Bacterial Type Strains, Phase II (KMG-II): from individual species to whole genera.</title>
        <authorList>
            <person name="Goeker M."/>
        </authorList>
    </citation>
    <scope>NUCLEOTIDE SEQUENCE [LARGE SCALE GENOMIC DNA]</scope>
    <source>
        <strain evidence="2 3">DSM 5822</strain>
    </source>
</reference>
<sequence>MMNTKKKLFYGSLFWCLLSGCSTLIADKAQEAAETFSSSVLNSDDPATVAQGLPAYLLMVDAIVQQNPEQTALLNSAASLNSAYASSLAIQPQQIQALHNKALKYAFAALCLENTLLCQPRQLPIDTFTQAVHSLNGQQVNTIFTTASTWAAWIQANSSDWGAIADLARVELMMKRVIELEPSYQQGNAYLYLGVLATVLTPALGGRPEEGKRYFEQAISLSNGHNLMAKLYYAKNYARGIFDRELHDRLLNEVLAADPHAKDLTLSNILAQQQAKALLASADDYF</sequence>
<dbReference type="Proteomes" id="UP000244223">
    <property type="component" value="Unassembled WGS sequence"/>
</dbReference>
<evidence type="ECO:0000313" key="2">
    <source>
        <dbReference type="EMBL" id="PTQ89081.1"/>
    </source>
</evidence>
<evidence type="ECO:0000256" key="1">
    <source>
        <dbReference type="SAM" id="SignalP"/>
    </source>
</evidence>
<feature type="chain" id="PRO_5015668674" evidence="1">
    <location>
        <begin position="27"/>
        <end position="286"/>
    </location>
</feature>
<keyword evidence="3" id="KW-1185">Reference proteome</keyword>
<keyword evidence="1" id="KW-0732">Signal</keyword>
<protein>
    <submittedName>
        <fullName evidence="2">TRAP transporter TatT component family protein</fullName>
    </submittedName>
</protein>
<dbReference type="InterPro" id="IPR031823">
    <property type="entry name" value="TatT"/>
</dbReference>
<dbReference type="RefSeq" id="WP_107865993.1">
    <property type="nucleotide sequence ID" value="NZ_QAON01000009.1"/>
</dbReference>
<accession>A0A2T5IYL2</accession>